<feature type="domain" description="HTH lysR-type" evidence="1">
    <location>
        <begin position="25"/>
        <end position="82"/>
    </location>
</feature>
<organism evidence="3 4">
    <name type="scientific">Polaromonas vacuolata</name>
    <dbReference type="NCBI Taxonomy" id="37448"/>
    <lineage>
        <taxon>Bacteria</taxon>
        <taxon>Pseudomonadati</taxon>
        <taxon>Pseudomonadota</taxon>
        <taxon>Betaproteobacteria</taxon>
        <taxon>Burkholderiales</taxon>
        <taxon>Comamonadaceae</taxon>
        <taxon>Polaromonas</taxon>
    </lineage>
</organism>
<evidence type="ECO:0000259" key="1">
    <source>
        <dbReference type="Pfam" id="PF00126"/>
    </source>
</evidence>
<gene>
    <name evidence="3" type="ORF">HC248_00802</name>
</gene>
<evidence type="ECO:0008006" key="5">
    <source>
        <dbReference type="Google" id="ProtNLM"/>
    </source>
</evidence>
<dbReference type="RefSeq" id="WP_168921377.1">
    <property type="nucleotide sequence ID" value="NZ_CP051461.1"/>
</dbReference>
<accession>A0A6H2H6L5</accession>
<dbReference type="Pfam" id="PF00126">
    <property type="entry name" value="HTH_1"/>
    <property type="match status" value="1"/>
</dbReference>
<sequence>MHKVELSYLLTAQRGKDALIRNPLMDLLHAVREQGSISKAASAMQLSYRHVWGALREWEQTLGRGLIVWDKGQRARLTEFGEKLLWSERQAQARLAPQIETLRGDIERAFASAFDDNTHVLTLFASHDAALSALRDQTSQHGLHLDIRFMGSVDAIAALNAGRCMMAGFHTQDLPSRHSLSAAAYRKLLKPGLHKLISFAQRSQGLIVAKNNPLRITGLADIPSSQLRYVNRALGTGTRVLLDDLLRQAGIAAQDINGYASQEPSHSAVAQAVASGAADVGLGIQAAAYEKGLGFIALTQERYHLVCLKSELDSKPVQALLSELQSQAWQDTLQALPGYGGKPSQSNADINTQSGKVLSLRATLPWWNYRVKKTNLKLSQSQPQDLDPT</sequence>
<protein>
    <recommendedName>
        <fullName evidence="5">LysR family transcriptional regulator</fullName>
    </recommendedName>
</protein>
<dbReference type="Gene3D" id="1.10.10.10">
    <property type="entry name" value="Winged helix-like DNA-binding domain superfamily/Winged helix DNA-binding domain"/>
    <property type="match status" value="1"/>
</dbReference>
<proteinExistence type="predicted"/>
<feature type="domain" description="PBP" evidence="2">
    <location>
        <begin position="139"/>
        <end position="324"/>
    </location>
</feature>
<dbReference type="InterPro" id="IPR036388">
    <property type="entry name" value="WH-like_DNA-bd_sf"/>
</dbReference>
<evidence type="ECO:0000313" key="4">
    <source>
        <dbReference type="Proteomes" id="UP000502041"/>
    </source>
</evidence>
<dbReference type="SUPFAM" id="SSF53850">
    <property type="entry name" value="Periplasmic binding protein-like II"/>
    <property type="match status" value="1"/>
</dbReference>
<dbReference type="GO" id="GO:0003700">
    <property type="term" value="F:DNA-binding transcription factor activity"/>
    <property type="evidence" value="ECO:0007669"/>
    <property type="project" value="InterPro"/>
</dbReference>
<reference evidence="3 4" key="1">
    <citation type="submission" date="2020-04" db="EMBL/GenBank/DDBJ databases">
        <title>Complete genome of a Psychrophilic, Marine, Gas Vacuolate Bacterium Polaromonas vacuolata KCTC 22033T.</title>
        <authorList>
            <person name="Hwang K."/>
            <person name="Kim K.M."/>
        </authorList>
    </citation>
    <scope>NUCLEOTIDE SEQUENCE [LARGE SCALE GENOMIC DNA]</scope>
    <source>
        <strain evidence="3 4">KCTC 22033</strain>
    </source>
</reference>
<dbReference type="AlphaFoldDB" id="A0A6H2H6L5"/>
<evidence type="ECO:0000259" key="2">
    <source>
        <dbReference type="Pfam" id="PF12727"/>
    </source>
</evidence>
<dbReference type="PANTHER" id="PTHR38431">
    <property type="entry name" value="BLL2305 PROTEIN"/>
    <property type="match status" value="1"/>
</dbReference>
<dbReference type="PANTHER" id="PTHR38431:SF1">
    <property type="entry name" value="BLL2305 PROTEIN"/>
    <property type="match status" value="1"/>
</dbReference>
<dbReference type="InterPro" id="IPR024370">
    <property type="entry name" value="PBP_domain"/>
</dbReference>
<keyword evidence="4" id="KW-1185">Reference proteome</keyword>
<dbReference type="KEGG" id="pvac:HC248_00802"/>
<dbReference type="EMBL" id="CP051461">
    <property type="protein sequence ID" value="QJC55522.1"/>
    <property type="molecule type" value="Genomic_DNA"/>
</dbReference>
<dbReference type="SUPFAM" id="SSF46785">
    <property type="entry name" value="Winged helix' DNA-binding domain"/>
    <property type="match status" value="1"/>
</dbReference>
<name>A0A6H2H6L5_9BURK</name>
<dbReference type="Pfam" id="PF12727">
    <property type="entry name" value="PBP_like"/>
    <property type="match status" value="1"/>
</dbReference>
<dbReference type="InterPro" id="IPR036390">
    <property type="entry name" value="WH_DNA-bd_sf"/>
</dbReference>
<dbReference type="Proteomes" id="UP000502041">
    <property type="component" value="Chromosome"/>
</dbReference>
<dbReference type="InterPro" id="IPR000847">
    <property type="entry name" value="LysR_HTH_N"/>
</dbReference>
<evidence type="ECO:0000313" key="3">
    <source>
        <dbReference type="EMBL" id="QJC55522.1"/>
    </source>
</evidence>
<dbReference type="Gene3D" id="3.40.190.10">
    <property type="entry name" value="Periplasmic binding protein-like II"/>
    <property type="match status" value="1"/>
</dbReference>